<sequence>MYMFKLIPINHKYRPFSDCQKYRYFYRQESRRTLAGLSKERAKLD</sequence>
<protein>
    <submittedName>
        <fullName evidence="1">Uncharacterized protein</fullName>
    </submittedName>
</protein>
<evidence type="ECO:0000313" key="1">
    <source>
        <dbReference type="EMBL" id="AFX99855.1"/>
    </source>
</evidence>
<accession>K7YJL3</accession>
<dbReference type="AlphaFoldDB" id="K7YJL3"/>
<reference evidence="1 2" key="1">
    <citation type="journal article" date="2012" name="BMC Genomics">
        <title>Genome analysis of a simultaneously predatory and prey-independent, novel Bdellovibrio bacteriovorus from the River Tiber, supports in silico predictions of both ancient and recent lateral gene transfer from diverse bacteria.</title>
        <authorList>
            <person name="Hobley L."/>
            <person name="Lerner T.R."/>
            <person name="Williams L.E."/>
            <person name="Lambert C."/>
            <person name="Till R."/>
            <person name="Milner D.S."/>
            <person name="Basford S.M."/>
            <person name="Capeness M.J."/>
            <person name="Fenton A.K."/>
            <person name="Atterbury R.J."/>
            <person name="Harris M.A."/>
            <person name="Sockett R.E."/>
        </authorList>
    </citation>
    <scope>NUCLEOTIDE SEQUENCE [LARGE SCALE GENOMIC DNA]</scope>
    <source>
        <strain evidence="1 2">Tiberius</strain>
    </source>
</reference>
<evidence type="ECO:0000313" key="2">
    <source>
        <dbReference type="Proteomes" id="UP000010074"/>
    </source>
</evidence>
<dbReference type="KEGG" id="bbat:Bdt_0146"/>
<dbReference type="PATRIC" id="fig|1069642.3.peg.142"/>
<proteinExistence type="predicted"/>
<gene>
    <name evidence="1" type="ORF">Bdt_0146</name>
</gene>
<name>K7YJL3_BDEBC</name>
<organism evidence="1 2">
    <name type="scientific">Bdellovibrio bacteriovorus str. Tiberius</name>
    <dbReference type="NCBI Taxonomy" id="1069642"/>
    <lineage>
        <taxon>Bacteria</taxon>
        <taxon>Pseudomonadati</taxon>
        <taxon>Bdellovibrionota</taxon>
        <taxon>Bdellovibrionia</taxon>
        <taxon>Bdellovibrionales</taxon>
        <taxon>Pseudobdellovibrionaceae</taxon>
        <taxon>Bdellovibrio</taxon>
    </lineage>
</organism>
<dbReference type="Proteomes" id="UP000010074">
    <property type="component" value="Chromosome"/>
</dbReference>
<dbReference type="EMBL" id="CP002930">
    <property type="protein sequence ID" value="AFX99855.1"/>
    <property type="molecule type" value="Genomic_DNA"/>
</dbReference>
<dbReference type="HOGENOM" id="CLU_3196572_0_0_7"/>